<dbReference type="EMBL" id="JAYGHY010000001">
    <property type="protein sequence ID" value="MEA5440987.1"/>
    <property type="molecule type" value="Genomic_DNA"/>
</dbReference>
<dbReference type="Proteomes" id="UP001302329">
    <property type="component" value="Unassembled WGS sequence"/>
</dbReference>
<keyword evidence="6" id="KW-1185">Reference proteome</keyword>
<dbReference type="Pfam" id="PF05193">
    <property type="entry name" value="Peptidase_M16_C"/>
    <property type="match status" value="1"/>
</dbReference>
<name>A0ABU5SRF9_9CYAN</name>
<feature type="domain" description="Peptidase M16 C-terminal" evidence="4">
    <location>
        <begin position="186"/>
        <end position="356"/>
    </location>
</feature>
<dbReference type="InterPro" id="IPR011765">
    <property type="entry name" value="Pept_M16_N"/>
</dbReference>
<comment type="caution">
    <text evidence="5">The sequence shown here is derived from an EMBL/GenBank/DDBJ whole genome shotgun (WGS) entry which is preliminary data.</text>
</comment>
<dbReference type="PANTHER" id="PTHR11851:SF49">
    <property type="entry name" value="MITOCHONDRIAL-PROCESSING PEPTIDASE SUBUNIT ALPHA"/>
    <property type="match status" value="1"/>
</dbReference>
<accession>A0ABU5SRF9</accession>
<dbReference type="PROSITE" id="PS00143">
    <property type="entry name" value="INSULINASE"/>
    <property type="match status" value="1"/>
</dbReference>
<dbReference type="Pfam" id="PF00675">
    <property type="entry name" value="Peptidase_M16"/>
    <property type="match status" value="1"/>
</dbReference>
<dbReference type="RefSeq" id="WP_323355157.1">
    <property type="nucleotide sequence ID" value="NZ_JAYGHY010000001.1"/>
</dbReference>
<evidence type="ECO:0000256" key="2">
    <source>
        <dbReference type="RuleBase" id="RU004447"/>
    </source>
</evidence>
<evidence type="ECO:0000259" key="4">
    <source>
        <dbReference type="Pfam" id="PF05193"/>
    </source>
</evidence>
<evidence type="ECO:0000313" key="5">
    <source>
        <dbReference type="EMBL" id="MEA5440987.1"/>
    </source>
</evidence>
<feature type="domain" description="Peptidase M16 N-terminal" evidence="3">
    <location>
        <begin position="39"/>
        <end position="174"/>
    </location>
</feature>
<gene>
    <name evidence="5" type="ORF">VB739_00295</name>
</gene>
<evidence type="ECO:0000259" key="3">
    <source>
        <dbReference type="Pfam" id="PF00675"/>
    </source>
</evidence>
<reference evidence="5 6" key="1">
    <citation type="submission" date="2023-12" db="EMBL/GenBank/DDBJ databases">
        <title>Baltic Sea Cyanobacteria.</title>
        <authorList>
            <person name="Delbaje E."/>
            <person name="Fewer D.P."/>
            <person name="Shishido T.K."/>
        </authorList>
    </citation>
    <scope>NUCLEOTIDE SEQUENCE [LARGE SCALE GENOMIC DNA]</scope>
    <source>
        <strain evidence="5 6">UHCC 0281</strain>
    </source>
</reference>
<sequence length="424" mass="45542">MSVSLGCCGSLLPGLADPVGHTLANGVELVQLELKDAPLVCIDFWCRAGSAFEDPAESGMAHFLEHMVFKGSDGLAAGEFDRRIEALGGSSNAATGFDDVHFHALMPPEGAAEALDLLMDLVLLPRLDPDSFAMERQVVLEELAQSEDQPEEVALQRLLCLACPDHPYGLPILGRREALVVHDTAAMAAFHQRQYAAGRCVLALSGAVADGDLLARAAAGPLAGLATTSAAMTPATLHVSPGVHRLAVPRLEAARLLMLWWLPAASDVEGLAGADLATTVLAEGRRSRLVDRLREQLQIVESIDLDLHAMEGGSFALLEAVCDEEDLAAVRGAITQVWQELRQESLGEQEWWRARRLVANGYRFSLESPGGVASLIGSSRLWGRSQPLDQPLALLDRWSPDRLQEQTLDLLDPARACLLEAVPA</sequence>
<evidence type="ECO:0000313" key="6">
    <source>
        <dbReference type="Proteomes" id="UP001302329"/>
    </source>
</evidence>
<dbReference type="InterPro" id="IPR050361">
    <property type="entry name" value="MPP/UQCRC_Complex"/>
</dbReference>
<proteinExistence type="inferred from homology"/>
<dbReference type="InterPro" id="IPR001431">
    <property type="entry name" value="Pept_M16_Zn_BS"/>
</dbReference>
<evidence type="ECO:0000256" key="1">
    <source>
        <dbReference type="ARBA" id="ARBA00007261"/>
    </source>
</evidence>
<dbReference type="InterPro" id="IPR011249">
    <property type="entry name" value="Metalloenz_LuxS/M16"/>
</dbReference>
<protein>
    <submittedName>
        <fullName evidence="5">Pitrilysin family protein</fullName>
    </submittedName>
</protein>
<organism evidence="5 6">
    <name type="scientific">Cyanobium gracile UHCC 0281</name>
    <dbReference type="NCBI Taxonomy" id="3110309"/>
    <lineage>
        <taxon>Bacteria</taxon>
        <taxon>Bacillati</taxon>
        <taxon>Cyanobacteriota</taxon>
        <taxon>Cyanophyceae</taxon>
        <taxon>Synechococcales</taxon>
        <taxon>Prochlorococcaceae</taxon>
        <taxon>Cyanobium</taxon>
    </lineage>
</organism>
<comment type="similarity">
    <text evidence="1 2">Belongs to the peptidase M16 family.</text>
</comment>
<dbReference type="PANTHER" id="PTHR11851">
    <property type="entry name" value="METALLOPROTEASE"/>
    <property type="match status" value="1"/>
</dbReference>
<dbReference type="InterPro" id="IPR007863">
    <property type="entry name" value="Peptidase_M16_C"/>
</dbReference>
<dbReference type="SUPFAM" id="SSF63411">
    <property type="entry name" value="LuxS/MPP-like metallohydrolase"/>
    <property type="match status" value="2"/>
</dbReference>
<dbReference type="Gene3D" id="3.30.830.10">
    <property type="entry name" value="Metalloenzyme, LuxS/M16 peptidase-like"/>
    <property type="match status" value="2"/>
</dbReference>